<gene>
    <name evidence="2" type="ORF">AB5J56_36510</name>
</gene>
<feature type="transmembrane region" description="Helical" evidence="1">
    <location>
        <begin position="30"/>
        <end position="48"/>
    </location>
</feature>
<feature type="transmembrane region" description="Helical" evidence="1">
    <location>
        <begin position="119"/>
        <end position="140"/>
    </location>
</feature>
<feature type="transmembrane region" description="Helical" evidence="1">
    <location>
        <begin position="60"/>
        <end position="84"/>
    </location>
</feature>
<protein>
    <submittedName>
        <fullName evidence="2">Uncharacterized protein</fullName>
    </submittedName>
</protein>
<reference evidence="2" key="1">
    <citation type="submission" date="2024-07" db="EMBL/GenBank/DDBJ databases">
        <authorList>
            <person name="Yu S.T."/>
        </authorList>
    </citation>
    <scope>NUCLEOTIDE SEQUENCE</scope>
    <source>
        <strain evidence="2">R21</strain>
    </source>
</reference>
<organism evidence="2">
    <name type="scientific">Streptomyces sp. R21</name>
    <dbReference type="NCBI Taxonomy" id="3238627"/>
    <lineage>
        <taxon>Bacteria</taxon>
        <taxon>Bacillati</taxon>
        <taxon>Actinomycetota</taxon>
        <taxon>Actinomycetes</taxon>
        <taxon>Kitasatosporales</taxon>
        <taxon>Streptomycetaceae</taxon>
        <taxon>Streptomyces</taxon>
    </lineage>
</organism>
<name>A0AB39PIB0_9ACTN</name>
<keyword evidence="1" id="KW-1133">Transmembrane helix</keyword>
<sequence>MSAQSDRRWAQLARELEFTQLPELRRQAEGWRTGLTGLTALLAVLVTLKGRDDLARLPAGAGVAATILLGFAFLLFVTGSVLAVRAAHGRPGSRVLLAGQALRRWTELEIVRVTRSLRYASVCCVAGVALAAAAVVVAWATTETPPDHLVRVTTTTGERCGEFVRSGRGGDVVLGFGEDENSRQVVLPARTVRSMKPVSSCDKAS</sequence>
<evidence type="ECO:0000313" key="2">
    <source>
        <dbReference type="EMBL" id="XDQ29876.1"/>
    </source>
</evidence>
<evidence type="ECO:0000256" key="1">
    <source>
        <dbReference type="SAM" id="Phobius"/>
    </source>
</evidence>
<accession>A0AB39PIB0</accession>
<keyword evidence="1" id="KW-0472">Membrane</keyword>
<dbReference type="EMBL" id="CP163435">
    <property type="protein sequence ID" value="XDQ29876.1"/>
    <property type="molecule type" value="Genomic_DNA"/>
</dbReference>
<proteinExistence type="predicted"/>
<keyword evidence="1" id="KW-0812">Transmembrane</keyword>
<dbReference type="RefSeq" id="WP_369239297.1">
    <property type="nucleotide sequence ID" value="NZ_CP163435.1"/>
</dbReference>
<dbReference type="AlphaFoldDB" id="A0AB39PIB0"/>